<organism evidence="1 2">
    <name type="scientific">Burkholderia anthina</name>
    <dbReference type="NCBI Taxonomy" id="179879"/>
    <lineage>
        <taxon>Bacteria</taxon>
        <taxon>Pseudomonadati</taxon>
        <taxon>Pseudomonadota</taxon>
        <taxon>Betaproteobacteria</taxon>
        <taxon>Burkholderiales</taxon>
        <taxon>Burkholderiaceae</taxon>
        <taxon>Burkholderia</taxon>
        <taxon>Burkholderia cepacia complex</taxon>
    </lineage>
</organism>
<dbReference type="AlphaFoldDB" id="A0A7T6VJB1"/>
<reference evidence="1 2" key="1">
    <citation type="submission" date="2020-12" db="EMBL/GenBank/DDBJ databases">
        <title>Complete genome sequence of Burkholderia anthina BJQ0011.</title>
        <authorList>
            <person name="Xu Y."/>
        </authorList>
    </citation>
    <scope>NUCLEOTIDE SEQUENCE [LARGE SCALE GENOMIC DNA]</scope>
    <source>
        <strain evidence="1 2">BJQ0011</strain>
    </source>
</reference>
<accession>A0A7T6VJB1</accession>
<proteinExistence type="predicted"/>
<dbReference type="RefSeq" id="WP_124825363.1">
    <property type="nucleotide sequence ID" value="NZ_CADEPR010000001.1"/>
</dbReference>
<sequence length="127" mass="14176">MHDKLRGYYEQEMAKLKNQFATFSNEYPRVAARLSFTSGQTGDPHVQRMMQAFALIAAEIRVNRRRRRAEIHRSVASCLAPALPAAVPGMLDRSPRSGQGFTEQAGRLAAWHGTHVARRGGSLSDRL</sequence>
<evidence type="ECO:0000313" key="1">
    <source>
        <dbReference type="EMBL" id="QQK04904.1"/>
    </source>
</evidence>
<dbReference type="PANTHER" id="PTHR35370:SF4">
    <property type="entry name" value="TYPE VI SECRETION SYSTEM BASEPLATE SUBUNIT TSSF"/>
    <property type="match status" value="1"/>
</dbReference>
<name>A0A7T6VJB1_9BURK</name>
<protein>
    <submittedName>
        <fullName evidence="1">Type VI secretion system baseplate subunit TssF</fullName>
    </submittedName>
</protein>
<gene>
    <name evidence="1" type="ORF">JFN94_26660</name>
</gene>
<dbReference type="PANTHER" id="PTHR35370">
    <property type="entry name" value="CYTOPLASMIC PROTEIN-RELATED-RELATED"/>
    <property type="match status" value="1"/>
</dbReference>
<evidence type="ECO:0000313" key="2">
    <source>
        <dbReference type="Proteomes" id="UP000596205"/>
    </source>
</evidence>
<dbReference type="Pfam" id="PF05947">
    <property type="entry name" value="T6SS_TssF"/>
    <property type="match status" value="1"/>
</dbReference>
<dbReference type="Proteomes" id="UP000596205">
    <property type="component" value="Chromosome 2"/>
</dbReference>
<dbReference type="InterPro" id="IPR010272">
    <property type="entry name" value="T6SS_TssF"/>
</dbReference>
<dbReference type="KEGG" id="bann:JFN94_26660"/>
<dbReference type="EMBL" id="CP066770">
    <property type="protein sequence ID" value="QQK04904.1"/>
    <property type="molecule type" value="Genomic_DNA"/>
</dbReference>